<sequence>MFLESLPENQIPDKDTSSTSWTRSQTLLILEQYKANVDEFINPLLKKQLWEELCKSLNSKGNHFNSKQVKGRLKTIVAAYRRAKDSNRATGATFEFKAQLDYILGEKHDTSQAFTISNLESASSSSACTGDSEEDTDSGEEPNVKNTVEPTRKRKSSLNQILQVLKQYGEEEKQKEHARLDVAKQMHNEKVDLLKNLIDMMKQK</sequence>
<dbReference type="Pfam" id="PF13837">
    <property type="entry name" value="Myb_DNA-bind_4"/>
    <property type="match status" value="1"/>
</dbReference>
<evidence type="ECO:0000313" key="3">
    <source>
        <dbReference type="EMBL" id="KAH3802971.1"/>
    </source>
</evidence>
<reference evidence="3" key="2">
    <citation type="submission" date="2020-11" db="EMBL/GenBank/DDBJ databases">
        <authorList>
            <person name="McCartney M.A."/>
            <person name="Auch B."/>
            <person name="Kono T."/>
            <person name="Mallez S."/>
            <person name="Becker A."/>
            <person name="Gohl D.M."/>
            <person name="Silverstein K.A.T."/>
            <person name="Koren S."/>
            <person name="Bechman K.B."/>
            <person name="Herman A."/>
            <person name="Abrahante J.E."/>
            <person name="Garbe J."/>
        </authorList>
    </citation>
    <scope>NUCLEOTIDE SEQUENCE</scope>
    <source>
        <strain evidence="3">Duluth1</strain>
        <tissue evidence="3">Whole animal</tissue>
    </source>
</reference>
<dbReference type="Proteomes" id="UP000828390">
    <property type="component" value="Unassembled WGS sequence"/>
</dbReference>
<feature type="region of interest" description="Disordered" evidence="1">
    <location>
        <begin position="123"/>
        <end position="155"/>
    </location>
</feature>
<accession>A0A9D4J7S5</accession>
<feature type="compositionally biased region" description="Acidic residues" evidence="1">
    <location>
        <begin position="131"/>
        <end position="140"/>
    </location>
</feature>
<name>A0A9D4J7S5_DREPO</name>
<dbReference type="Gene3D" id="1.10.10.60">
    <property type="entry name" value="Homeodomain-like"/>
    <property type="match status" value="1"/>
</dbReference>
<dbReference type="EMBL" id="JAIWYP010000007">
    <property type="protein sequence ID" value="KAH3802971.1"/>
    <property type="molecule type" value="Genomic_DNA"/>
</dbReference>
<organism evidence="3 4">
    <name type="scientific">Dreissena polymorpha</name>
    <name type="common">Zebra mussel</name>
    <name type="synonym">Mytilus polymorpha</name>
    <dbReference type="NCBI Taxonomy" id="45954"/>
    <lineage>
        <taxon>Eukaryota</taxon>
        <taxon>Metazoa</taxon>
        <taxon>Spiralia</taxon>
        <taxon>Lophotrochozoa</taxon>
        <taxon>Mollusca</taxon>
        <taxon>Bivalvia</taxon>
        <taxon>Autobranchia</taxon>
        <taxon>Heteroconchia</taxon>
        <taxon>Euheterodonta</taxon>
        <taxon>Imparidentia</taxon>
        <taxon>Neoheterodontei</taxon>
        <taxon>Myida</taxon>
        <taxon>Dreissenoidea</taxon>
        <taxon>Dreissenidae</taxon>
        <taxon>Dreissena</taxon>
    </lineage>
</organism>
<dbReference type="AlphaFoldDB" id="A0A9D4J7S5"/>
<dbReference type="InterPro" id="IPR044822">
    <property type="entry name" value="Myb_DNA-bind_4"/>
</dbReference>
<comment type="caution">
    <text evidence="3">The sequence shown here is derived from an EMBL/GenBank/DDBJ whole genome shotgun (WGS) entry which is preliminary data.</text>
</comment>
<reference evidence="3" key="1">
    <citation type="journal article" date="2019" name="bioRxiv">
        <title>The Genome of the Zebra Mussel, Dreissena polymorpha: A Resource for Invasive Species Research.</title>
        <authorList>
            <person name="McCartney M.A."/>
            <person name="Auch B."/>
            <person name="Kono T."/>
            <person name="Mallez S."/>
            <person name="Zhang Y."/>
            <person name="Obille A."/>
            <person name="Becker A."/>
            <person name="Abrahante J.E."/>
            <person name="Garbe J."/>
            <person name="Badalamenti J.P."/>
            <person name="Herman A."/>
            <person name="Mangelson H."/>
            <person name="Liachko I."/>
            <person name="Sullivan S."/>
            <person name="Sone E.D."/>
            <person name="Koren S."/>
            <person name="Silverstein K.A.T."/>
            <person name="Beckman K.B."/>
            <person name="Gohl D.M."/>
        </authorList>
    </citation>
    <scope>NUCLEOTIDE SEQUENCE</scope>
    <source>
        <strain evidence="3">Duluth1</strain>
        <tissue evidence="3">Whole animal</tissue>
    </source>
</reference>
<evidence type="ECO:0000259" key="2">
    <source>
        <dbReference type="Pfam" id="PF13837"/>
    </source>
</evidence>
<protein>
    <recommendedName>
        <fullName evidence="2">Myb/SANT-like DNA-binding domain-containing protein</fullName>
    </recommendedName>
</protein>
<evidence type="ECO:0000313" key="4">
    <source>
        <dbReference type="Proteomes" id="UP000828390"/>
    </source>
</evidence>
<evidence type="ECO:0000256" key="1">
    <source>
        <dbReference type="SAM" id="MobiDB-lite"/>
    </source>
</evidence>
<proteinExistence type="predicted"/>
<gene>
    <name evidence="3" type="ORF">DPMN_156669</name>
</gene>
<keyword evidence="4" id="KW-1185">Reference proteome</keyword>
<feature type="domain" description="Myb/SANT-like DNA-binding" evidence="2">
    <location>
        <begin position="19"/>
        <end position="101"/>
    </location>
</feature>